<feature type="compositionally biased region" description="Basic and acidic residues" evidence="4">
    <location>
        <begin position="50"/>
        <end position="65"/>
    </location>
</feature>
<proteinExistence type="predicted"/>
<evidence type="ECO:0000256" key="2">
    <source>
        <dbReference type="ARBA" id="ARBA00022643"/>
    </source>
</evidence>
<feature type="compositionally biased region" description="Low complexity" evidence="4">
    <location>
        <begin position="604"/>
        <end position="614"/>
    </location>
</feature>
<sequence>MSDADVRSFEGASRATLAVRNISQRMQHRPQSTFAPSDILPQDDYQPYPKRPESDYRPSYEDNREQLFGAPSGPMSGNGSASESGLYFASDGQQEYETEPTTQGSDEPGDYDLKPPPPSKNHANVEELGVRFFSNAHLDFIIRDQNAGPRFIQFLEQYRPQYSSTLQHYISAKKAITAVEYANAIADHIPAPRGEAPYAAASVDEAFDAKSRAIAQELIDEALPAYLTHRITAVVTETLVRTITGNAIPAMQDLIPNLAEVYCITDPALPDNPIVYASDEFYNTTQYGRDYVIGRNCRFLQGPKTSEATVRRMAEALTAGEELCETILNYRRDGTPFMNLLLLAPMYDNKGEVRYYLGAQIDVSPLVEEGKGLDSFSKLLAQDRTNSRSHANGTRDPMNLLSELGQMLSEPETDFVSSKMKRSNSASNSNPGSGHSTPVRVQSQQQQKRPNSRRILSMDDTEGVSQSRSMWPDAGLGRSGRLPGVYRNYLLVRPYPSLRITFTSPTLRIPGLLQTKLLDRIGGPQHLKDGILDAFQSGNSVTAKVPWLHTTKRDSNGNVNGGESDGKPRWIHCTPMLGSDEKVGVWMVVLVENEEVTGLLNRQGSAASASNASARGGGGVSRSNSRGPAHLLHGGGANGAAKAPSAIDLGPVSPGGRSDTPNAMYADYMRSSREGQRPDTSGTNGTGAYGAGYANANGTNGNGSGNTMVSRMKMGQREVDGHFRDF</sequence>
<dbReference type="EMBL" id="JAWDJX010000006">
    <property type="protein sequence ID" value="KAK3056147.1"/>
    <property type="molecule type" value="Genomic_DNA"/>
</dbReference>
<feature type="compositionally biased region" description="Low complexity" evidence="4">
    <location>
        <begin position="621"/>
        <end position="632"/>
    </location>
</feature>
<feature type="compositionally biased region" description="Polar residues" evidence="4">
    <location>
        <begin position="439"/>
        <end position="449"/>
    </location>
</feature>
<evidence type="ECO:0000256" key="4">
    <source>
        <dbReference type="SAM" id="MobiDB-lite"/>
    </source>
</evidence>
<dbReference type="InterPro" id="IPR000700">
    <property type="entry name" value="PAS-assoc_C"/>
</dbReference>
<feature type="compositionally biased region" description="Polar residues" evidence="4">
    <location>
        <begin position="91"/>
        <end position="105"/>
    </location>
</feature>
<evidence type="ECO:0000313" key="7">
    <source>
        <dbReference type="Proteomes" id="UP001271007"/>
    </source>
</evidence>
<keyword evidence="1" id="KW-0285">Flavoprotein</keyword>
<dbReference type="InterPro" id="IPR000014">
    <property type="entry name" value="PAS"/>
</dbReference>
<evidence type="ECO:0000256" key="3">
    <source>
        <dbReference type="ARBA" id="ARBA00022991"/>
    </source>
</evidence>
<dbReference type="InterPro" id="IPR035965">
    <property type="entry name" value="PAS-like_dom_sf"/>
</dbReference>
<reference evidence="6" key="1">
    <citation type="submission" date="2023-04" db="EMBL/GenBank/DDBJ databases">
        <title>Black Yeasts Isolated from many extreme environments.</title>
        <authorList>
            <person name="Coleine C."/>
            <person name="Stajich J.E."/>
            <person name="Selbmann L."/>
        </authorList>
    </citation>
    <scope>NUCLEOTIDE SEQUENCE</scope>
    <source>
        <strain evidence="6">CCFEE 5312</strain>
    </source>
</reference>
<dbReference type="PANTHER" id="PTHR47429:SF9">
    <property type="entry name" value="PAS DOMAIN-CONTAINING PROTEIN"/>
    <property type="match status" value="1"/>
</dbReference>
<feature type="compositionally biased region" description="Polar residues" evidence="4">
    <location>
        <begin position="21"/>
        <end position="35"/>
    </location>
</feature>
<keyword evidence="3" id="KW-0157">Chromophore</keyword>
<dbReference type="Proteomes" id="UP001271007">
    <property type="component" value="Unassembled WGS sequence"/>
</dbReference>
<dbReference type="GO" id="GO:0005634">
    <property type="term" value="C:nucleus"/>
    <property type="evidence" value="ECO:0007669"/>
    <property type="project" value="TreeGrafter"/>
</dbReference>
<dbReference type="SUPFAM" id="SSF55785">
    <property type="entry name" value="PYP-like sensor domain (PAS domain)"/>
    <property type="match status" value="1"/>
</dbReference>
<keyword evidence="2" id="KW-0288">FMN</keyword>
<feature type="compositionally biased region" description="Low complexity" evidence="4">
    <location>
        <begin position="423"/>
        <end position="436"/>
    </location>
</feature>
<protein>
    <recommendedName>
        <fullName evidence="5">PAC domain-containing protein</fullName>
    </recommendedName>
</protein>
<comment type="caution">
    <text evidence="6">The sequence shown here is derived from an EMBL/GenBank/DDBJ whole genome shotgun (WGS) entry which is preliminary data.</text>
</comment>
<evidence type="ECO:0000313" key="6">
    <source>
        <dbReference type="EMBL" id="KAK3056147.1"/>
    </source>
</evidence>
<dbReference type="PROSITE" id="PS50113">
    <property type="entry name" value="PAC"/>
    <property type="match status" value="1"/>
</dbReference>
<organism evidence="6 7">
    <name type="scientific">Extremus antarcticus</name>
    <dbReference type="NCBI Taxonomy" id="702011"/>
    <lineage>
        <taxon>Eukaryota</taxon>
        <taxon>Fungi</taxon>
        <taxon>Dikarya</taxon>
        <taxon>Ascomycota</taxon>
        <taxon>Pezizomycotina</taxon>
        <taxon>Dothideomycetes</taxon>
        <taxon>Dothideomycetidae</taxon>
        <taxon>Mycosphaerellales</taxon>
        <taxon>Extremaceae</taxon>
        <taxon>Extremus</taxon>
    </lineage>
</organism>
<dbReference type="NCBIfam" id="TIGR00229">
    <property type="entry name" value="sensory_box"/>
    <property type="match status" value="1"/>
</dbReference>
<evidence type="ECO:0000256" key="1">
    <source>
        <dbReference type="ARBA" id="ARBA00022630"/>
    </source>
</evidence>
<dbReference type="Gene3D" id="3.30.450.20">
    <property type="entry name" value="PAS domain"/>
    <property type="match status" value="1"/>
</dbReference>
<gene>
    <name evidence="6" type="ORF">LTR09_002653</name>
</gene>
<feature type="region of interest" description="Disordered" evidence="4">
    <location>
        <begin position="411"/>
        <end position="477"/>
    </location>
</feature>
<dbReference type="AlphaFoldDB" id="A0AAJ0GES3"/>
<evidence type="ECO:0000259" key="5">
    <source>
        <dbReference type="PROSITE" id="PS50113"/>
    </source>
</evidence>
<feature type="domain" description="PAC" evidence="5">
    <location>
        <begin position="321"/>
        <end position="375"/>
    </location>
</feature>
<dbReference type="Pfam" id="PF13426">
    <property type="entry name" value="PAS_9"/>
    <property type="match status" value="1"/>
</dbReference>
<keyword evidence="7" id="KW-1185">Reference proteome</keyword>
<accession>A0AAJ0GES3</accession>
<dbReference type="CDD" id="cd00130">
    <property type="entry name" value="PAS"/>
    <property type="match status" value="1"/>
</dbReference>
<dbReference type="PANTHER" id="PTHR47429">
    <property type="entry name" value="PROTEIN TWIN LOV 1"/>
    <property type="match status" value="1"/>
</dbReference>
<feature type="region of interest" description="Disordered" evidence="4">
    <location>
        <begin position="1"/>
        <end position="123"/>
    </location>
</feature>
<name>A0AAJ0GES3_9PEZI</name>
<feature type="region of interest" description="Disordered" evidence="4">
    <location>
        <begin position="602"/>
        <end position="663"/>
    </location>
</feature>